<evidence type="ECO:0000313" key="2">
    <source>
        <dbReference type="Proteomes" id="UP000308600"/>
    </source>
</evidence>
<protein>
    <submittedName>
        <fullName evidence="1">Uncharacterized protein</fullName>
    </submittedName>
</protein>
<organism evidence="1 2">
    <name type="scientific">Pluteus cervinus</name>
    <dbReference type="NCBI Taxonomy" id="181527"/>
    <lineage>
        <taxon>Eukaryota</taxon>
        <taxon>Fungi</taxon>
        <taxon>Dikarya</taxon>
        <taxon>Basidiomycota</taxon>
        <taxon>Agaricomycotina</taxon>
        <taxon>Agaricomycetes</taxon>
        <taxon>Agaricomycetidae</taxon>
        <taxon>Agaricales</taxon>
        <taxon>Pluteineae</taxon>
        <taxon>Pluteaceae</taxon>
        <taxon>Pluteus</taxon>
    </lineage>
</organism>
<name>A0ACD3ABQ9_9AGAR</name>
<proteinExistence type="predicted"/>
<keyword evidence="2" id="KW-1185">Reference proteome</keyword>
<gene>
    <name evidence="1" type="ORF">BDN72DRAFT_964121</name>
</gene>
<dbReference type="EMBL" id="ML208539">
    <property type="protein sequence ID" value="TFK63111.1"/>
    <property type="molecule type" value="Genomic_DNA"/>
</dbReference>
<sequence>MVHTWLLQPKVRNPVLILTCQSFLLVFGWVFYTVTRNRPVALPNGLAIAYDMFPQTFTFVITLVASTLSIASAYFYSLAIRHMLTMSLSNPISLFAVSSSIQMAGKRPLWNLTRPWWTIASFICIIAVGAQTASWATLLTPHPIQITADVAGFGLDISNPDFIKLADDQFNSGMLKTDRLTNVMPLVEASGMAAISNSLNLPSILNYNDVSFITNTGGILPANLFSISSGVTAGQDLPINTFVDDSSIENTPVIFSRNYTVTQQGFTAPISCEQRNLTATTVPSLLFENSTGTMMGNETVAWKMYLGCPLDYTESSPDVYGIQGNVNGVFYARCLPEENGTDNATIVLWGIGIYAWIPVTLCTLTPQITTVNVTYIAQTSASGAWPSFIEVGEPLEARNVPQAGGIPLAMLQNIFFYAQTLYAHSVGNALSRFYSGVSATSDVDFTNRLLEAYLKGAFEFSGTILRASYTENDNELFPGNQSVIPLPMRTPVNGTFISTTVGWKQKDAVPVSLIAPTFVLAMSIGVVIFTLMRNYNTKIVDDQDHFDAGNILHVISASAAGGLPRNFPRFSAEPGDALRYEQSVEVRLGLLPETGTVGLLHSSTVESLLGYPPMTAEYRKA</sequence>
<accession>A0ACD3ABQ9</accession>
<evidence type="ECO:0000313" key="1">
    <source>
        <dbReference type="EMBL" id="TFK63111.1"/>
    </source>
</evidence>
<dbReference type="Proteomes" id="UP000308600">
    <property type="component" value="Unassembled WGS sequence"/>
</dbReference>
<reference evidence="1 2" key="1">
    <citation type="journal article" date="2019" name="Nat. Ecol. Evol.">
        <title>Megaphylogeny resolves global patterns of mushroom evolution.</title>
        <authorList>
            <person name="Varga T."/>
            <person name="Krizsan K."/>
            <person name="Foldi C."/>
            <person name="Dima B."/>
            <person name="Sanchez-Garcia M."/>
            <person name="Sanchez-Ramirez S."/>
            <person name="Szollosi G.J."/>
            <person name="Szarkandi J.G."/>
            <person name="Papp V."/>
            <person name="Albert L."/>
            <person name="Andreopoulos W."/>
            <person name="Angelini C."/>
            <person name="Antonin V."/>
            <person name="Barry K.W."/>
            <person name="Bougher N.L."/>
            <person name="Buchanan P."/>
            <person name="Buyck B."/>
            <person name="Bense V."/>
            <person name="Catcheside P."/>
            <person name="Chovatia M."/>
            <person name="Cooper J."/>
            <person name="Damon W."/>
            <person name="Desjardin D."/>
            <person name="Finy P."/>
            <person name="Geml J."/>
            <person name="Haridas S."/>
            <person name="Hughes K."/>
            <person name="Justo A."/>
            <person name="Karasinski D."/>
            <person name="Kautmanova I."/>
            <person name="Kiss B."/>
            <person name="Kocsube S."/>
            <person name="Kotiranta H."/>
            <person name="LaButti K.M."/>
            <person name="Lechner B.E."/>
            <person name="Liimatainen K."/>
            <person name="Lipzen A."/>
            <person name="Lukacs Z."/>
            <person name="Mihaltcheva S."/>
            <person name="Morgado L.N."/>
            <person name="Niskanen T."/>
            <person name="Noordeloos M.E."/>
            <person name="Ohm R.A."/>
            <person name="Ortiz-Santana B."/>
            <person name="Ovrebo C."/>
            <person name="Racz N."/>
            <person name="Riley R."/>
            <person name="Savchenko A."/>
            <person name="Shiryaev A."/>
            <person name="Soop K."/>
            <person name="Spirin V."/>
            <person name="Szebenyi C."/>
            <person name="Tomsovsky M."/>
            <person name="Tulloss R.E."/>
            <person name="Uehling J."/>
            <person name="Grigoriev I.V."/>
            <person name="Vagvolgyi C."/>
            <person name="Papp T."/>
            <person name="Martin F.M."/>
            <person name="Miettinen O."/>
            <person name="Hibbett D.S."/>
            <person name="Nagy L.G."/>
        </authorList>
    </citation>
    <scope>NUCLEOTIDE SEQUENCE [LARGE SCALE GENOMIC DNA]</scope>
    <source>
        <strain evidence="1 2">NL-1719</strain>
    </source>
</reference>